<dbReference type="RefSeq" id="WP_013505777.1">
    <property type="nucleotide sequence ID" value="NC_014836.1"/>
</dbReference>
<dbReference type="Pfam" id="PF07314">
    <property type="entry name" value="Lit"/>
    <property type="match status" value="1"/>
</dbReference>
<reference evidence="2 3" key="1">
    <citation type="submission" date="2010-12" db="EMBL/GenBank/DDBJ databases">
        <title>Complete sequence of Desulfurispirillum indicum S5.</title>
        <authorList>
            <consortium name="US DOE Joint Genome Institute"/>
            <person name="Lucas S."/>
            <person name="Copeland A."/>
            <person name="Lapidus A."/>
            <person name="Cheng J.-F."/>
            <person name="Goodwin L."/>
            <person name="Pitluck S."/>
            <person name="Chertkov O."/>
            <person name="Held B."/>
            <person name="Detter J.C."/>
            <person name="Han C."/>
            <person name="Tapia R."/>
            <person name="Land M."/>
            <person name="Hauser L."/>
            <person name="Kyrpides N."/>
            <person name="Ivanova N."/>
            <person name="Mikhailova N."/>
            <person name="Haggblom M."/>
            <person name="Rauschenbach I."/>
            <person name="Bini E."/>
            <person name="Woyke T."/>
        </authorList>
    </citation>
    <scope>NUCLEOTIDE SEQUENCE [LARGE SCALE GENOMIC DNA]</scope>
    <source>
        <strain evidence="3">ATCC BAA-1389 / DSM 22839 / S5</strain>
    </source>
</reference>
<dbReference type="Proteomes" id="UP000002572">
    <property type="component" value="Chromosome"/>
</dbReference>
<evidence type="ECO:0000313" key="3">
    <source>
        <dbReference type="Proteomes" id="UP000002572"/>
    </source>
</evidence>
<dbReference type="InterPro" id="IPR010178">
    <property type="entry name" value="Lit"/>
</dbReference>
<dbReference type="HOGENOM" id="CLU_079007_0_0_0"/>
<name>E6W4C2_DESIS</name>
<proteinExistence type="predicted"/>
<protein>
    <recommendedName>
        <fullName evidence="4">Integral membrane protein TIGR01906</fullName>
    </recommendedName>
</protein>
<keyword evidence="1" id="KW-0472">Membrane</keyword>
<feature type="transmembrane region" description="Helical" evidence="1">
    <location>
        <begin position="214"/>
        <end position="241"/>
    </location>
</feature>
<evidence type="ECO:0000256" key="1">
    <source>
        <dbReference type="SAM" id="Phobius"/>
    </source>
</evidence>
<evidence type="ECO:0008006" key="4">
    <source>
        <dbReference type="Google" id="ProtNLM"/>
    </source>
</evidence>
<dbReference type="KEGG" id="din:Selin_1161"/>
<evidence type="ECO:0000313" key="2">
    <source>
        <dbReference type="EMBL" id="ADU65896.1"/>
    </source>
</evidence>
<feature type="transmembrane region" description="Helical" evidence="1">
    <location>
        <begin position="126"/>
        <end position="146"/>
    </location>
</feature>
<feature type="transmembrane region" description="Helical" evidence="1">
    <location>
        <begin position="158"/>
        <end position="177"/>
    </location>
</feature>
<keyword evidence="1" id="KW-0812">Transmembrane</keyword>
<dbReference type="EMBL" id="CP002432">
    <property type="protein sequence ID" value="ADU65896.1"/>
    <property type="molecule type" value="Genomic_DNA"/>
</dbReference>
<dbReference type="InParanoid" id="E6W4C2"/>
<gene>
    <name evidence="2" type="ordered locus">Selin_1161</name>
</gene>
<feature type="transmembrane region" description="Helical" evidence="1">
    <location>
        <begin position="20"/>
        <end position="40"/>
    </location>
</feature>
<dbReference type="eggNOG" id="ENOG5030EEF">
    <property type="taxonomic scope" value="Bacteria"/>
</dbReference>
<organism evidence="2 3">
    <name type="scientific">Desulfurispirillum indicum (strain ATCC BAA-1389 / DSM 22839 / S5)</name>
    <dbReference type="NCBI Taxonomy" id="653733"/>
    <lineage>
        <taxon>Bacteria</taxon>
        <taxon>Pseudomonadati</taxon>
        <taxon>Chrysiogenota</taxon>
        <taxon>Chrysiogenia</taxon>
        <taxon>Chrysiogenales</taxon>
        <taxon>Chrysiogenaceae</taxon>
        <taxon>Desulfurispirillum</taxon>
    </lineage>
</organism>
<keyword evidence="1" id="KW-1133">Transmembrane helix</keyword>
<dbReference type="OrthoDB" id="7836096at2"/>
<keyword evidence="3" id="KW-1185">Reference proteome</keyword>
<accession>E6W4C2</accession>
<dbReference type="AlphaFoldDB" id="E6W4C2"/>
<sequence length="244" mass="27685">MANKQKLRPLHPSALSLPFLFLLSSLYIGWILLGSVNFLYPQWYSLLHIEAHIQEYAPQNIHGKGNFAHTATAEHFRLFQQIVHGIHGRSDLATITYHAPDGRKLGTLLSADEVTHLQDVAHIVTLLTRVGATCLILTLLLALLLWHRRSRLLHPLRATALLGITALCISLGVYILGPVRVFYQLHDWFFPPDNPWFFYYQESLMTTLMKAPDIFGAIAVSWLLLSVFIAATAYSGLWYMLGRR</sequence>